<evidence type="ECO:0000256" key="8">
    <source>
        <dbReference type="SAM" id="Phobius"/>
    </source>
</evidence>
<keyword evidence="4" id="KW-1003">Cell membrane</keyword>
<dbReference type="InterPro" id="IPR020846">
    <property type="entry name" value="MFS_dom"/>
</dbReference>
<dbReference type="InterPro" id="IPR011701">
    <property type="entry name" value="MFS"/>
</dbReference>
<feature type="transmembrane region" description="Helical" evidence="8">
    <location>
        <begin position="266"/>
        <end position="287"/>
    </location>
</feature>
<comment type="similarity">
    <text evidence="2">Belongs to the major facilitator superfamily. EmrB family.</text>
</comment>
<dbReference type="PANTHER" id="PTHR42718:SF46">
    <property type="entry name" value="BLR6921 PROTEIN"/>
    <property type="match status" value="1"/>
</dbReference>
<dbReference type="RefSeq" id="WP_015650952.1">
    <property type="nucleotide sequence ID" value="NC_020506.1"/>
</dbReference>
<name>M1UKN9_9CORY</name>
<evidence type="ECO:0000259" key="9">
    <source>
        <dbReference type="PROSITE" id="PS50850"/>
    </source>
</evidence>
<dbReference type="EMBL" id="CP004354">
    <property type="protein sequence ID" value="AGG66519.1"/>
    <property type="molecule type" value="Genomic_DNA"/>
</dbReference>
<dbReference type="STRING" id="1121353.H924_05365"/>
<feature type="transmembrane region" description="Helical" evidence="8">
    <location>
        <begin position="137"/>
        <end position="163"/>
    </location>
</feature>
<proteinExistence type="inferred from homology"/>
<dbReference type="KEGG" id="ccn:H924_05365"/>
<dbReference type="InterPro" id="IPR036259">
    <property type="entry name" value="MFS_trans_sf"/>
</dbReference>
<dbReference type="PRINTS" id="PR01036">
    <property type="entry name" value="TCRTETB"/>
</dbReference>
<accession>M1UKN9</accession>
<evidence type="ECO:0000256" key="3">
    <source>
        <dbReference type="ARBA" id="ARBA00022448"/>
    </source>
</evidence>
<feature type="transmembrane region" description="Helical" evidence="8">
    <location>
        <begin position="79"/>
        <end position="98"/>
    </location>
</feature>
<feature type="transmembrane region" description="Helical" evidence="8">
    <location>
        <begin position="356"/>
        <end position="381"/>
    </location>
</feature>
<dbReference type="PROSITE" id="PS50850">
    <property type="entry name" value="MFS"/>
    <property type="match status" value="1"/>
</dbReference>
<feature type="transmembrane region" description="Helical" evidence="8">
    <location>
        <begin position="199"/>
        <end position="218"/>
    </location>
</feature>
<feature type="transmembrane region" description="Helical" evidence="8">
    <location>
        <begin position="299"/>
        <end position="321"/>
    </location>
</feature>
<feature type="transmembrane region" description="Helical" evidence="8">
    <location>
        <begin position="224"/>
        <end position="245"/>
    </location>
</feature>
<evidence type="ECO:0000256" key="1">
    <source>
        <dbReference type="ARBA" id="ARBA00004651"/>
    </source>
</evidence>
<reference evidence="10 11" key="1">
    <citation type="submission" date="2013-02" db="EMBL/GenBank/DDBJ databases">
        <title>The complete genome sequence of Corynebacterium callunae DSM 20147.</title>
        <authorList>
            <person name="Ruckert C."/>
            <person name="Albersmeier A."/>
            <person name="Kalinowski J."/>
        </authorList>
    </citation>
    <scope>NUCLEOTIDE SEQUENCE [LARGE SCALE GENOMIC DNA]</scope>
    <source>
        <strain evidence="10 11">DSM 20147</strain>
    </source>
</reference>
<evidence type="ECO:0000313" key="11">
    <source>
        <dbReference type="Proteomes" id="UP000011760"/>
    </source>
</evidence>
<dbReference type="SUPFAM" id="SSF103473">
    <property type="entry name" value="MFS general substrate transporter"/>
    <property type="match status" value="2"/>
</dbReference>
<dbReference type="Proteomes" id="UP000011760">
    <property type="component" value="Chromosome"/>
</dbReference>
<dbReference type="Gene3D" id="1.20.1250.20">
    <property type="entry name" value="MFS general substrate transporter like domains"/>
    <property type="match status" value="1"/>
</dbReference>
<dbReference type="FunFam" id="1.20.1720.10:FF:000021">
    <property type="entry name" value="Drug resistance transporter, EmrB/QacA subfamily"/>
    <property type="match status" value="1"/>
</dbReference>
<evidence type="ECO:0000256" key="4">
    <source>
        <dbReference type="ARBA" id="ARBA00022475"/>
    </source>
</evidence>
<dbReference type="GO" id="GO:0022857">
    <property type="term" value="F:transmembrane transporter activity"/>
    <property type="evidence" value="ECO:0007669"/>
    <property type="project" value="InterPro"/>
</dbReference>
<feature type="transmembrane region" description="Helical" evidence="8">
    <location>
        <begin position="50"/>
        <end position="67"/>
    </location>
</feature>
<dbReference type="NCBIfam" id="TIGR00711">
    <property type="entry name" value="efflux_EmrB"/>
    <property type="match status" value="1"/>
</dbReference>
<dbReference type="AlphaFoldDB" id="M1UKN9"/>
<dbReference type="eggNOG" id="COG2814">
    <property type="taxonomic scope" value="Bacteria"/>
</dbReference>
<keyword evidence="6 8" id="KW-1133">Transmembrane helix</keyword>
<keyword evidence="3" id="KW-0813">Transport</keyword>
<keyword evidence="7 8" id="KW-0472">Membrane</keyword>
<gene>
    <name evidence="10" type="ORF">H924_05365</name>
</gene>
<evidence type="ECO:0000256" key="2">
    <source>
        <dbReference type="ARBA" id="ARBA00008537"/>
    </source>
</evidence>
<evidence type="ECO:0000256" key="7">
    <source>
        <dbReference type="ARBA" id="ARBA00023136"/>
    </source>
</evidence>
<dbReference type="GO" id="GO:0005886">
    <property type="term" value="C:plasma membrane"/>
    <property type="evidence" value="ECO:0007669"/>
    <property type="project" value="UniProtKB-SubCell"/>
</dbReference>
<keyword evidence="5 8" id="KW-0812">Transmembrane</keyword>
<feature type="transmembrane region" description="Helical" evidence="8">
    <location>
        <begin position="169"/>
        <end position="187"/>
    </location>
</feature>
<evidence type="ECO:0000313" key="10">
    <source>
        <dbReference type="EMBL" id="AGG66519.1"/>
    </source>
</evidence>
<keyword evidence="11" id="KW-1185">Reference proteome</keyword>
<feature type="domain" description="Major facilitator superfamily (MFS) profile" evidence="9">
    <location>
        <begin position="13"/>
        <end position="450"/>
    </location>
</feature>
<organism evidence="10 11">
    <name type="scientific">Corynebacterium callunae DSM 20147</name>
    <dbReference type="NCBI Taxonomy" id="1121353"/>
    <lineage>
        <taxon>Bacteria</taxon>
        <taxon>Bacillati</taxon>
        <taxon>Actinomycetota</taxon>
        <taxon>Actinomycetes</taxon>
        <taxon>Mycobacteriales</taxon>
        <taxon>Corynebacteriaceae</taxon>
        <taxon>Corynebacterium</taxon>
    </lineage>
</organism>
<dbReference type="Gene3D" id="1.20.1720.10">
    <property type="entry name" value="Multidrug resistance protein D"/>
    <property type="match status" value="1"/>
</dbReference>
<feature type="transmembrane region" description="Helical" evidence="8">
    <location>
        <begin position="426"/>
        <end position="446"/>
    </location>
</feature>
<dbReference type="HOGENOM" id="CLU_000960_28_1_11"/>
<dbReference type="Pfam" id="PF07690">
    <property type="entry name" value="MFS_1"/>
    <property type="match status" value="1"/>
</dbReference>
<evidence type="ECO:0000256" key="5">
    <source>
        <dbReference type="ARBA" id="ARBA00022692"/>
    </source>
</evidence>
<sequence length="450" mass="47512">MTAPIAENRAWKALGALSVGLFLTLLDQSLVAVALPKIQEDLDASLNQAVWVSAVYLLTFAVPLLITGRLGDRFGQRNVYLAGMTLFTAAAVACVFAPSIELLILARAIQGLGGSLLNPQPLSIIHRIFAHDRRGAATGVWSAVASSAGLFGPVLGGVLVGWISWRAVFMVYVPLGLISIFMVARYVPKLPTGTSKIDWLSGLVSLIAVLGVVVALQQGPELGWSVWIWVSLAIGLLAAALFVWMQRHSHAPLMPLRLFETRNFSLGAFAVFSLGFTVYSVNLPIMLYLQTGQGLSSQVAGLFLVPMGVISVIMSPIIGGVVDKVAPGTISKIGFGSLILAMALFTILMFQDATPAWLLIPIVFFGIATAMSFAPNSAISLRDVPSDLVGSASGFYNTSRQVGAVLGAATLGAVMQMGVGTVSFEIAMALAIATTLVPLICSFLAMSQFK</sequence>
<evidence type="ECO:0000256" key="6">
    <source>
        <dbReference type="ARBA" id="ARBA00022989"/>
    </source>
</evidence>
<dbReference type="OrthoDB" id="7375466at2"/>
<dbReference type="PANTHER" id="PTHR42718">
    <property type="entry name" value="MAJOR FACILITATOR SUPERFAMILY MULTIDRUG TRANSPORTER MFSC"/>
    <property type="match status" value="1"/>
</dbReference>
<dbReference type="InterPro" id="IPR004638">
    <property type="entry name" value="EmrB-like"/>
</dbReference>
<dbReference type="PATRIC" id="fig|1121353.3.peg.1098"/>
<feature type="transmembrane region" description="Helical" evidence="8">
    <location>
        <begin position="333"/>
        <end position="350"/>
    </location>
</feature>
<comment type="subcellular location">
    <subcellularLocation>
        <location evidence="1">Cell membrane</location>
        <topology evidence="1">Multi-pass membrane protein</topology>
    </subcellularLocation>
</comment>
<protein>
    <recommendedName>
        <fullName evidence="9">Major facilitator superfamily (MFS) profile domain-containing protein</fullName>
    </recommendedName>
</protein>